<dbReference type="Pfam" id="PF05076">
    <property type="entry name" value="SUFU"/>
    <property type="match status" value="1"/>
</dbReference>
<organism evidence="2 3">
    <name type="scientific">Floridaenema flaviceps BLCC-F50</name>
    <dbReference type="NCBI Taxonomy" id="3153642"/>
    <lineage>
        <taxon>Bacteria</taxon>
        <taxon>Bacillati</taxon>
        <taxon>Cyanobacteriota</taxon>
        <taxon>Cyanophyceae</taxon>
        <taxon>Oscillatoriophycideae</taxon>
        <taxon>Aerosakkonematales</taxon>
        <taxon>Aerosakkonemataceae</taxon>
        <taxon>Floridanema</taxon>
        <taxon>Floridanema flaviceps</taxon>
    </lineage>
</organism>
<keyword evidence="3" id="KW-1185">Reference proteome</keyword>
<comment type="caution">
    <text evidence="2">The sequence shown here is derived from an EMBL/GenBank/DDBJ whole genome shotgun (WGS) entry which is preliminary data.</text>
</comment>
<dbReference type="SMART" id="SM00860">
    <property type="entry name" value="SMI1_KNR4"/>
    <property type="match status" value="1"/>
</dbReference>
<accession>A0ABV4XMF5</accession>
<dbReference type="InterPro" id="IPR051873">
    <property type="entry name" value="KNR4/SMI1_regulator"/>
</dbReference>
<dbReference type="PANTHER" id="PTHR47432">
    <property type="entry name" value="CELL WALL ASSEMBLY REGULATOR SMI1"/>
    <property type="match status" value="1"/>
</dbReference>
<dbReference type="Pfam" id="PF09346">
    <property type="entry name" value="SMI1_KNR4"/>
    <property type="match status" value="1"/>
</dbReference>
<dbReference type="Gene3D" id="3.40.1580.10">
    <property type="entry name" value="SMI1/KNR4-like"/>
    <property type="match status" value="1"/>
</dbReference>
<evidence type="ECO:0000313" key="3">
    <source>
        <dbReference type="Proteomes" id="UP001576784"/>
    </source>
</evidence>
<name>A0ABV4XMF5_9CYAN</name>
<dbReference type="InterPro" id="IPR020941">
    <property type="entry name" value="SUFU-like_domain"/>
</dbReference>
<feature type="domain" description="Knr4/Smi1-like" evidence="1">
    <location>
        <begin position="222"/>
        <end position="355"/>
    </location>
</feature>
<protein>
    <submittedName>
        <fullName evidence="2">SMI1/KNR4 family protein</fullName>
    </submittedName>
</protein>
<dbReference type="RefSeq" id="WP_413262567.1">
    <property type="nucleotide sequence ID" value="NZ_JBHFNR010000054.1"/>
</dbReference>
<sequence>MMELETLHRGYEEWYGQPDYELSFHGDDANKIPSPLDILYYFPIEEEERYITSAATVGMSIYEMDEPCKNAELIIDVVGRQSRDDCDRLGNELANLIWNNFQKGLRFSPNMVMRDISLPLFDNMNCLFVMDWGEDSPEWLPEVETAVRLLKIVPIYESEANSLEEIEQDYRTAVFVQAIENSDDPQRNAVSFFNEAISSIWKDIEDWYRVHAPVVYQDLREGATSEKIAELENQIGLVLPEDLRVSLMLHNGSVGFHDYRYLTTEGIYRNWSRMNELKEEGVFSQNTISEVNEGMIKNTWWDSHWIPFAEDSGGNMICIDLSPDENGYSGQIIYMEMQEGPIISEYKSFFEWLQKYKKALYLGEYIVEESGYIEEK</sequence>
<evidence type="ECO:0000313" key="2">
    <source>
        <dbReference type="EMBL" id="MFB2892900.1"/>
    </source>
</evidence>
<proteinExistence type="predicted"/>
<dbReference type="PANTHER" id="PTHR47432:SF1">
    <property type="entry name" value="CELL WALL ASSEMBLY REGULATOR SMI1"/>
    <property type="match status" value="1"/>
</dbReference>
<dbReference type="Proteomes" id="UP001576784">
    <property type="component" value="Unassembled WGS sequence"/>
</dbReference>
<dbReference type="SUPFAM" id="SSF160631">
    <property type="entry name" value="SMI1/KNR4-like"/>
    <property type="match status" value="1"/>
</dbReference>
<dbReference type="InterPro" id="IPR018958">
    <property type="entry name" value="Knr4/Smi1-like_dom"/>
</dbReference>
<reference evidence="2 3" key="1">
    <citation type="submission" date="2024-09" db="EMBL/GenBank/DDBJ databases">
        <title>Floridaenema gen nov. (Aerosakkonemataceae, Aerosakkonematales ord. nov., Cyanobacteria) from benthic tropical and subtropical fresh waters, with the description of four new species.</title>
        <authorList>
            <person name="Moretto J.A."/>
            <person name="Berthold D.E."/>
            <person name="Lefler F.W."/>
            <person name="Huang I.-S."/>
            <person name="Laughinghouse H. IV."/>
        </authorList>
    </citation>
    <scope>NUCLEOTIDE SEQUENCE [LARGE SCALE GENOMIC DNA]</scope>
    <source>
        <strain evidence="2 3">BLCC-F50</strain>
    </source>
</reference>
<dbReference type="EMBL" id="JBHFNR010000054">
    <property type="protein sequence ID" value="MFB2892900.1"/>
    <property type="molecule type" value="Genomic_DNA"/>
</dbReference>
<dbReference type="InterPro" id="IPR037883">
    <property type="entry name" value="Knr4/Smi1-like_sf"/>
</dbReference>
<gene>
    <name evidence="2" type="ORF">ACE1CI_08145</name>
</gene>
<evidence type="ECO:0000259" key="1">
    <source>
        <dbReference type="SMART" id="SM00860"/>
    </source>
</evidence>